<evidence type="ECO:0000256" key="1">
    <source>
        <dbReference type="SAM" id="MobiDB-lite"/>
    </source>
</evidence>
<protein>
    <submittedName>
        <fullName evidence="2">Uncharacterized protein</fullName>
    </submittedName>
</protein>
<organism evidence="2">
    <name type="scientific">Cryptomonas curvata</name>
    <dbReference type="NCBI Taxonomy" id="233186"/>
    <lineage>
        <taxon>Eukaryota</taxon>
        <taxon>Cryptophyceae</taxon>
        <taxon>Cryptomonadales</taxon>
        <taxon>Cryptomonadaceae</taxon>
        <taxon>Cryptomonas</taxon>
    </lineage>
</organism>
<dbReference type="EMBL" id="HBEZ01028488">
    <property type="protein sequence ID" value="CAD8638071.1"/>
    <property type="molecule type" value="Transcribed_RNA"/>
</dbReference>
<proteinExistence type="predicted"/>
<reference evidence="2" key="1">
    <citation type="submission" date="2021-01" db="EMBL/GenBank/DDBJ databases">
        <authorList>
            <person name="Corre E."/>
            <person name="Pelletier E."/>
            <person name="Niang G."/>
            <person name="Scheremetjew M."/>
            <person name="Finn R."/>
            <person name="Kale V."/>
            <person name="Holt S."/>
            <person name="Cochrane G."/>
            <person name="Meng A."/>
            <person name="Brown T."/>
            <person name="Cohen L."/>
        </authorList>
    </citation>
    <scope>NUCLEOTIDE SEQUENCE</scope>
    <source>
        <strain evidence="2">CCAP979/52</strain>
    </source>
</reference>
<sequence>MKTSSSKTNPSLAENHVSGDGRKKKMGWSSFRMFRNKESSVRSLDDKAQLAERIMKWQQESSREDLGTQKIDFARDVVHRKIPKELETCIGQSPKNKDKQPPDNLEIQKRAQTLSNDSSLLPPPTQSSRPKQWHEDLVPLDINQRLHSLWTEGNKHLPPWLNIDSGLASTDPARLLTFTICGERR</sequence>
<name>A0A7S0MDZ3_9CRYP</name>
<feature type="region of interest" description="Disordered" evidence="1">
    <location>
        <begin position="1"/>
        <end position="29"/>
    </location>
</feature>
<accession>A0A7S0MDZ3</accession>
<feature type="compositionally biased region" description="Polar residues" evidence="1">
    <location>
        <begin position="1"/>
        <end position="12"/>
    </location>
</feature>
<gene>
    <name evidence="2" type="ORF">CCUR1050_LOCUS15755</name>
</gene>
<evidence type="ECO:0000313" key="2">
    <source>
        <dbReference type="EMBL" id="CAD8638071.1"/>
    </source>
</evidence>
<feature type="region of interest" description="Disordered" evidence="1">
    <location>
        <begin position="113"/>
        <end position="133"/>
    </location>
</feature>
<dbReference type="AlphaFoldDB" id="A0A7S0MDZ3"/>